<organism evidence="2 3">
    <name type="scientific">[Roseibacterium] beibuensis</name>
    <dbReference type="NCBI Taxonomy" id="1193142"/>
    <lineage>
        <taxon>Bacteria</taxon>
        <taxon>Pseudomonadati</taxon>
        <taxon>Pseudomonadota</taxon>
        <taxon>Alphaproteobacteria</taxon>
        <taxon>Rhodobacterales</taxon>
        <taxon>Roseobacteraceae</taxon>
        <taxon>Roseicyclus</taxon>
    </lineage>
</organism>
<evidence type="ECO:0000256" key="1">
    <source>
        <dbReference type="SAM" id="SignalP"/>
    </source>
</evidence>
<sequence length="158" mass="17359">MRSHLLAALAACFTLAVGVPAEADRVTFNRDYVIVASGNGGSVIDYARRASQVRATGATVQFSGRCQSACTLYLSAPRQNVCLMPGASFTFHAAYGSNPDFNRWATNYMLDRYPSWVQAWIAAHGGLSRRLLRMDYSYASRFIPTCEGRRYAAADIRG</sequence>
<dbReference type="EMBL" id="BAABHW010000003">
    <property type="protein sequence ID" value="GAA5075599.1"/>
    <property type="molecule type" value="Genomic_DNA"/>
</dbReference>
<accession>A0ABP9LCC2</accession>
<evidence type="ECO:0000313" key="2">
    <source>
        <dbReference type="EMBL" id="GAA5075599.1"/>
    </source>
</evidence>
<name>A0ABP9LCC2_9RHOB</name>
<comment type="caution">
    <text evidence="2">The sequence shown here is derived from an EMBL/GenBank/DDBJ whole genome shotgun (WGS) entry which is preliminary data.</text>
</comment>
<feature type="signal peptide" evidence="1">
    <location>
        <begin position="1"/>
        <end position="23"/>
    </location>
</feature>
<gene>
    <name evidence="2" type="ORF">GCM10023209_23730</name>
</gene>
<feature type="chain" id="PRO_5047202057" evidence="1">
    <location>
        <begin position="24"/>
        <end position="158"/>
    </location>
</feature>
<dbReference type="Proteomes" id="UP001499910">
    <property type="component" value="Unassembled WGS sequence"/>
</dbReference>
<keyword evidence="1" id="KW-0732">Signal</keyword>
<evidence type="ECO:0000313" key="3">
    <source>
        <dbReference type="Proteomes" id="UP001499910"/>
    </source>
</evidence>
<protein>
    <submittedName>
        <fullName evidence="2">Uncharacterized protein</fullName>
    </submittedName>
</protein>
<proteinExistence type="predicted"/>
<keyword evidence="3" id="KW-1185">Reference proteome</keyword>
<reference evidence="3" key="1">
    <citation type="journal article" date="2019" name="Int. J. Syst. Evol. Microbiol.">
        <title>The Global Catalogue of Microorganisms (GCM) 10K type strain sequencing project: providing services to taxonomists for standard genome sequencing and annotation.</title>
        <authorList>
            <consortium name="The Broad Institute Genomics Platform"/>
            <consortium name="The Broad Institute Genome Sequencing Center for Infectious Disease"/>
            <person name="Wu L."/>
            <person name="Ma J."/>
        </authorList>
    </citation>
    <scope>NUCLEOTIDE SEQUENCE [LARGE SCALE GENOMIC DNA]</scope>
    <source>
        <strain evidence="3">JCM 18015</strain>
    </source>
</reference>